<accession>A0A0G0N7Z5</accession>
<feature type="domain" description="Transcription regulator TrmB N-terminal" evidence="1">
    <location>
        <begin position="6"/>
        <end position="71"/>
    </location>
</feature>
<evidence type="ECO:0000313" key="2">
    <source>
        <dbReference type="EMBL" id="KKR12279.1"/>
    </source>
</evidence>
<dbReference type="InterPro" id="IPR036388">
    <property type="entry name" value="WH-like_DNA-bd_sf"/>
</dbReference>
<proteinExistence type="predicted"/>
<dbReference type="SUPFAM" id="SSF46785">
    <property type="entry name" value="Winged helix' DNA-binding domain"/>
    <property type="match status" value="1"/>
</dbReference>
<gene>
    <name evidence="2" type="ORF">UT41_C0002G0053</name>
</gene>
<dbReference type="InterPro" id="IPR051797">
    <property type="entry name" value="TrmB-like"/>
</dbReference>
<organism evidence="2 3">
    <name type="scientific">Candidatus Wolfebacteria bacterium GW2011_GWC2_39_22</name>
    <dbReference type="NCBI Taxonomy" id="1619013"/>
    <lineage>
        <taxon>Bacteria</taxon>
        <taxon>Candidatus Wolfeibacteriota</taxon>
    </lineage>
</organism>
<evidence type="ECO:0000313" key="3">
    <source>
        <dbReference type="Proteomes" id="UP000034665"/>
    </source>
</evidence>
<dbReference type="InterPro" id="IPR011991">
    <property type="entry name" value="ArsR-like_HTH"/>
</dbReference>
<dbReference type="AlphaFoldDB" id="A0A0G0N7Z5"/>
<dbReference type="InterPro" id="IPR036390">
    <property type="entry name" value="WH_DNA-bd_sf"/>
</dbReference>
<reference evidence="2 3" key="1">
    <citation type="journal article" date="2015" name="Nature">
        <title>rRNA introns, odd ribosomes, and small enigmatic genomes across a large radiation of phyla.</title>
        <authorList>
            <person name="Brown C.T."/>
            <person name="Hug L.A."/>
            <person name="Thomas B.C."/>
            <person name="Sharon I."/>
            <person name="Castelle C.J."/>
            <person name="Singh A."/>
            <person name="Wilkins M.J."/>
            <person name="Williams K.H."/>
            <person name="Banfield J.F."/>
        </authorList>
    </citation>
    <scope>NUCLEOTIDE SEQUENCE [LARGE SCALE GENOMIC DNA]</scope>
</reference>
<dbReference type="Proteomes" id="UP000034665">
    <property type="component" value="Unassembled WGS sequence"/>
</dbReference>
<sequence>MISKKLQAAGLSKKEADVYLALLELSEATIAQLVKKTGIKRSTVYETVELLKRRGLVSQGRLKKRTVFYAESPKKIPESLEAKKQSIEEAMPELLSLMNLLDKKPKIKYFEGLEGVKEVFEDTLQYPDQEILTLFPYPYINLSEDYFEGYYLPERVKRKIWARAIVPDTAANREFSKHQRENAITTTKFVSDAAFKIFDIEIKIYGDNKVGIISYKEDLGLIIESKKIYDGLKAIFETMWNLLK</sequence>
<dbReference type="STRING" id="1619013.UT41_C0002G0053"/>
<evidence type="ECO:0000259" key="1">
    <source>
        <dbReference type="Pfam" id="PF01978"/>
    </source>
</evidence>
<dbReference type="PANTHER" id="PTHR34293:SF1">
    <property type="entry name" value="HTH-TYPE TRANSCRIPTIONAL REGULATOR TRMBL2"/>
    <property type="match status" value="1"/>
</dbReference>
<dbReference type="PANTHER" id="PTHR34293">
    <property type="entry name" value="HTH-TYPE TRANSCRIPTIONAL REGULATOR TRMBL2"/>
    <property type="match status" value="1"/>
</dbReference>
<dbReference type="InterPro" id="IPR002831">
    <property type="entry name" value="Tscrpt_reg_TrmB_N"/>
</dbReference>
<dbReference type="CDD" id="cd00090">
    <property type="entry name" value="HTH_ARSR"/>
    <property type="match status" value="1"/>
</dbReference>
<name>A0A0G0N7Z5_9BACT</name>
<comment type="caution">
    <text evidence="2">The sequence shown here is derived from an EMBL/GenBank/DDBJ whole genome shotgun (WGS) entry which is preliminary data.</text>
</comment>
<protein>
    <submittedName>
        <fullName evidence="2">Transcriptional regulator, TrmB</fullName>
    </submittedName>
</protein>
<dbReference type="Gene3D" id="1.10.10.10">
    <property type="entry name" value="Winged helix-like DNA-binding domain superfamily/Winged helix DNA-binding domain"/>
    <property type="match status" value="1"/>
</dbReference>
<dbReference type="Pfam" id="PF01978">
    <property type="entry name" value="TrmB"/>
    <property type="match status" value="1"/>
</dbReference>
<dbReference type="EMBL" id="LBWR01000002">
    <property type="protein sequence ID" value="KKR12279.1"/>
    <property type="molecule type" value="Genomic_DNA"/>
</dbReference>